<keyword evidence="2" id="KW-0812">Transmembrane</keyword>
<feature type="transmembrane region" description="Helical" evidence="2">
    <location>
        <begin position="142"/>
        <end position="164"/>
    </location>
</feature>
<evidence type="ECO:0000313" key="3">
    <source>
        <dbReference type="EMBL" id="WAZ24447.1"/>
    </source>
</evidence>
<feature type="region of interest" description="Disordered" evidence="1">
    <location>
        <begin position="1"/>
        <end position="58"/>
    </location>
</feature>
<organism evidence="3 4">
    <name type="scientific">Streptomyces cinnabarinus</name>
    <dbReference type="NCBI Taxonomy" id="67287"/>
    <lineage>
        <taxon>Bacteria</taxon>
        <taxon>Bacillati</taxon>
        <taxon>Actinomycetota</taxon>
        <taxon>Actinomycetes</taxon>
        <taxon>Kitasatosporales</taxon>
        <taxon>Streptomycetaceae</taxon>
        <taxon>Streptomyces</taxon>
    </lineage>
</organism>
<accession>A0ABY7KM17</accession>
<proteinExistence type="predicted"/>
<keyword evidence="4" id="KW-1185">Reference proteome</keyword>
<keyword evidence="2" id="KW-1133">Transmembrane helix</keyword>
<reference evidence="3" key="1">
    <citation type="submission" date="2022-12" db="EMBL/GenBank/DDBJ databases">
        <authorList>
            <person name="Ruckert C."/>
            <person name="Busche T."/>
            <person name="Kalinowski J."/>
            <person name="Wittmann C."/>
        </authorList>
    </citation>
    <scope>NUCLEOTIDE SEQUENCE</scope>
    <source>
        <strain evidence="3">DSM 40467</strain>
    </source>
</reference>
<dbReference type="RefSeq" id="WP_269661949.1">
    <property type="nucleotide sequence ID" value="NZ_CP114413.1"/>
</dbReference>
<name>A0ABY7KM17_9ACTN</name>
<sequence length="166" mass="16524">MHDQQTVTSMQGPGVPDAQPPAWSAPVNPFAPPAAPQPSYGDPVPPPPIAPDGPGQVPYGYPGTYGSPGGYGYPGGGYPYAGMHPLPSNGMGTTGLVLGIISAGVFCLWPVAIVLGVLALIFGLIGRGKAQRGEATNGGQALAGTICGAAGIVLGFAMLAFVIATR</sequence>
<evidence type="ECO:0000256" key="1">
    <source>
        <dbReference type="SAM" id="MobiDB-lite"/>
    </source>
</evidence>
<feature type="transmembrane region" description="Helical" evidence="2">
    <location>
        <begin position="96"/>
        <end position="122"/>
    </location>
</feature>
<dbReference type="Proteomes" id="UP001164439">
    <property type="component" value="Chromosome"/>
</dbReference>
<feature type="compositionally biased region" description="Polar residues" evidence="1">
    <location>
        <begin position="1"/>
        <end position="11"/>
    </location>
</feature>
<evidence type="ECO:0000313" key="4">
    <source>
        <dbReference type="Proteomes" id="UP001164439"/>
    </source>
</evidence>
<gene>
    <name evidence="3" type="ORF">STRCI_005867</name>
</gene>
<dbReference type="EMBL" id="CP114413">
    <property type="protein sequence ID" value="WAZ24447.1"/>
    <property type="molecule type" value="Genomic_DNA"/>
</dbReference>
<protein>
    <submittedName>
        <fullName evidence="3">DUF4190 domain-containing protein</fullName>
    </submittedName>
</protein>
<evidence type="ECO:0000256" key="2">
    <source>
        <dbReference type="SAM" id="Phobius"/>
    </source>
</evidence>
<keyword evidence="2" id="KW-0472">Membrane</keyword>